<keyword evidence="2" id="KW-1185">Reference proteome</keyword>
<name>A0A1V6N2J9_METAZ</name>
<gene>
    <name evidence="1" type="primary">mtaB</name>
    <name evidence="1" type="ORF">MBBAR_6c00050</name>
</gene>
<protein>
    <submittedName>
        <fullName evidence="1">Methanol:coenzyme M methyltransferase</fullName>
    </submittedName>
</protein>
<dbReference type="EMBL" id="JXMW01000006">
    <property type="protein sequence ID" value="OQD58895.1"/>
    <property type="molecule type" value="Genomic_DNA"/>
</dbReference>
<evidence type="ECO:0000313" key="2">
    <source>
        <dbReference type="Proteomes" id="UP000191661"/>
    </source>
</evidence>
<organism evidence="1 2">
    <name type="scientific">Methanobrevibacter arboriphilus JCM 13429 = DSM 1125</name>
    <dbReference type="NCBI Taxonomy" id="1300164"/>
    <lineage>
        <taxon>Archaea</taxon>
        <taxon>Methanobacteriati</taxon>
        <taxon>Methanobacteriota</taxon>
        <taxon>Methanomada group</taxon>
        <taxon>Methanobacteria</taxon>
        <taxon>Methanobacteriales</taxon>
        <taxon>Methanobacteriaceae</taxon>
        <taxon>Methanobrevibacter</taxon>
    </lineage>
</organism>
<dbReference type="AlphaFoldDB" id="A0A1V6N2J9"/>
<dbReference type="Proteomes" id="UP000191661">
    <property type="component" value="Unassembled WGS sequence"/>
</dbReference>
<dbReference type="InterPro" id="IPR021079">
    <property type="entry name" value="MeOH-cob_MeTrfase_bsu"/>
</dbReference>
<proteinExistence type="predicted"/>
<sequence>MKRFTQMEYKDPDEMLFGHAKFPVKIRENMEIGDGYVIPEINVAPGEGTEESKEKMVSESRNIAHSASERAVNIGLPAFILEQEHISQQTNNPDWTAECTKVQIEMLEKYYDEYGIKTALRATPADIRDEEKDSGFWDSDLFNKVIESIEACASNGASIVSIETTGGKSVSDYGIARGDPKAILFGIGVLGSMDMEYMWNKIVLICKKYDCIPGGDTDCSQANTAMFLAGGLLDKDCSHTLAALARAMGAARSLVAVECGAMGPLKDCGYENPIVKAITGVPISAEGKNAVCAHSDLMGNLMAAVTDVWSNESVYHREEMGGTTPEVWLQATGYEAALMNTAIETDNGKILRDLYTLTDKYRDPQALVLAYDNAYRIGQAIVEYGDDPYLRARAAALEAGAIINEAVDAKKMYLTRFERDSLDSALKTLEKLPTESDKFIKDCIRRYSRKIADFDPKNYEL</sequence>
<dbReference type="NCBIfam" id="NF040651">
    <property type="entry name" value="MtaB_Meth"/>
    <property type="match status" value="1"/>
</dbReference>
<dbReference type="OrthoDB" id="122537at2157"/>
<accession>A0A1V6N2J9</accession>
<evidence type="ECO:0000313" key="1">
    <source>
        <dbReference type="EMBL" id="OQD58895.1"/>
    </source>
</evidence>
<comment type="caution">
    <text evidence="1">The sequence shown here is derived from an EMBL/GenBank/DDBJ whole genome shotgun (WGS) entry which is preliminary data.</text>
</comment>
<keyword evidence="1" id="KW-0808">Transferase</keyword>
<reference evidence="1 2" key="1">
    <citation type="submission" date="2014-12" db="EMBL/GenBank/DDBJ databases">
        <title>Genome sequence of Methanobrevibacter arboriphilicus DH1, DSM1125.</title>
        <authorList>
            <person name="Poehlein A."/>
            <person name="Thauer R.K."/>
            <person name="Seedorf H."/>
            <person name="Daniel R."/>
        </authorList>
    </citation>
    <scope>NUCLEOTIDE SEQUENCE [LARGE SCALE GENOMIC DNA]</scope>
    <source>
        <strain evidence="1 2">DH1</strain>
    </source>
</reference>
<dbReference type="RefSeq" id="WP_080459961.1">
    <property type="nucleotide sequence ID" value="NZ_JXMW01000006.1"/>
</dbReference>
<dbReference type="GO" id="GO:0032259">
    <property type="term" value="P:methylation"/>
    <property type="evidence" value="ECO:0007669"/>
    <property type="project" value="UniProtKB-KW"/>
</dbReference>
<dbReference type="Pfam" id="PF12176">
    <property type="entry name" value="MtaB"/>
    <property type="match status" value="1"/>
</dbReference>
<keyword evidence="1" id="KW-0489">Methyltransferase</keyword>
<dbReference type="GO" id="GO:0008168">
    <property type="term" value="F:methyltransferase activity"/>
    <property type="evidence" value="ECO:0007669"/>
    <property type="project" value="UniProtKB-KW"/>
</dbReference>